<dbReference type="OrthoDB" id="10541430at2759"/>
<gene>
    <name evidence="3" type="ORF">SPRG_10109</name>
</gene>
<evidence type="ECO:0000256" key="1">
    <source>
        <dbReference type="SAM" id="Coils"/>
    </source>
</evidence>
<sequence length="841" mass="94628">MAAHVHSASAMAATLVEPGRSLGFTSPTWRGRAKASWVCAKRPTLRTPLVLFSYAPLSFYVTVGYVLFVFILPAANSGLHRRHQSRHFYWAATHVPTWRFVLSSSPLDVGTRLIALLATYYGRLQRVVAAVRVVPSRVKRTQTLSLISEDRCAVSPRLPCQKELFEKVRPGLVASGMPLNRRWRVGLYAVDAVVARALLVLATYRSYFRVAVLGDPTLLWLHLQRWVLPQLPATWLSSFCTILASTQYVTDSPALGNLSPTVYASWHALSQTRLFGHIQKLRALEYLDVGHNALPKLQLAPATLPPIQSIFADDNHLGLRGARELAKAKLYSTSSRPEWNNEQQDLSQLQCSDKELALKHEQRTSKHLETAKVDLYFKAQADQLAARERALLRDQDEQSNVLSQQVKLNKLYEVVEKRSHEAAQKQAKLDALEKALRDREAFLAQCQAALQAQEAQVAQPPAQPPPVHNDESRELALRHRAQELALWGERLVLQEKQLATMETLLETRQREWEDNHSRLQAQHDDAVTAWQLETQAATVRLAEARERELRQYQDNMSKLAVEQGRLREQECELRAIKEATSVMTDEHKTREAALTAREHAVAEREAVVAARATELDARALELETRDTERAEKEKWLRCRERKLDVFAKDVETQHELNVQKANELAQAATRHPPATPMATCVFNDCGQPALDGSDKCHFHRNRTKCSVPDCANQVYARHLCIRHGGKRTCQYPNCATNARAGDLCAKHGGAKHKPLCSIEGCAKKAYGRNRCIAHGGGKQCLAPQCRTRARVSGYCWRHRHKSSTTSDDPLLSIVDAWMNEDAATQHEEASTPTPYPGPRNL</sequence>
<dbReference type="AlphaFoldDB" id="A0A067C222"/>
<accession>A0A067C222</accession>
<dbReference type="Proteomes" id="UP000030745">
    <property type="component" value="Unassembled WGS sequence"/>
</dbReference>
<dbReference type="STRING" id="695850.A0A067C222"/>
<keyword evidence="1" id="KW-0175">Coiled coil</keyword>
<keyword evidence="2" id="KW-1133">Transmembrane helix</keyword>
<dbReference type="RefSeq" id="XP_012204646.1">
    <property type="nucleotide sequence ID" value="XM_012349256.1"/>
</dbReference>
<feature type="transmembrane region" description="Helical" evidence="2">
    <location>
        <begin position="51"/>
        <end position="75"/>
    </location>
</feature>
<keyword evidence="2" id="KW-0812">Transmembrane</keyword>
<dbReference type="GeneID" id="24132233"/>
<organism evidence="3 4">
    <name type="scientific">Saprolegnia parasitica (strain CBS 223.65)</name>
    <dbReference type="NCBI Taxonomy" id="695850"/>
    <lineage>
        <taxon>Eukaryota</taxon>
        <taxon>Sar</taxon>
        <taxon>Stramenopiles</taxon>
        <taxon>Oomycota</taxon>
        <taxon>Saprolegniomycetes</taxon>
        <taxon>Saprolegniales</taxon>
        <taxon>Saprolegniaceae</taxon>
        <taxon>Saprolegnia</taxon>
    </lineage>
</organism>
<dbReference type="PANTHER" id="PTHR31827">
    <property type="entry name" value="EMB|CAB89363.1"/>
    <property type="match status" value="1"/>
</dbReference>
<evidence type="ECO:0000256" key="2">
    <source>
        <dbReference type="SAM" id="Phobius"/>
    </source>
</evidence>
<dbReference type="EMBL" id="KK583240">
    <property type="protein sequence ID" value="KDO24578.1"/>
    <property type="molecule type" value="Genomic_DNA"/>
</dbReference>
<proteinExistence type="predicted"/>
<dbReference type="KEGG" id="spar:SPRG_10109"/>
<evidence type="ECO:0000313" key="3">
    <source>
        <dbReference type="EMBL" id="KDO24578.1"/>
    </source>
</evidence>
<keyword evidence="2" id="KW-0472">Membrane</keyword>
<feature type="coiled-coil region" evidence="1">
    <location>
        <begin position="542"/>
        <end position="579"/>
    </location>
</feature>
<dbReference type="VEuPathDB" id="FungiDB:SPRG_10109"/>
<protein>
    <submittedName>
        <fullName evidence="3">Uncharacterized protein</fullName>
    </submittedName>
</protein>
<dbReference type="PANTHER" id="PTHR31827:SF1">
    <property type="entry name" value="EMB|CAB89363.1"/>
    <property type="match status" value="1"/>
</dbReference>
<keyword evidence="4" id="KW-1185">Reference proteome</keyword>
<evidence type="ECO:0000313" key="4">
    <source>
        <dbReference type="Proteomes" id="UP000030745"/>
    </source>
</evidence>
<reference evidence="3 4" key="1">
    <citation type="journal article" date="2013" name="PLoS Genet.">
        <title>Distinctive expansion of potential virulence genes in the genome of the oomycete fish pathogen Saprolegnia parasitica.</title>
        <authorList>
            <person name="Jiang R.H."/>
            <person name="de Bruijn I."/>
            <person name="Haas B.J."/>
            <person name="Belmonte R."/>
            <person name="Lobach L."/>
            <person name="Christie J."/>
            <person name="van den Ackerveken G."/>
            <person name="Bottin A."/>
            <person name="Bulone V."/>
            <person name="Diaz-Moreno S.M."/>
            <person name="Dumas B."/>
            <person name="Fan L."/>
            <person name="Gaulin E."/>
            <person name="Govers F."/>
            <person name="Grenville-Briggs L.J."/>
            <person name="Horner N.R."/>
            <person name="Levin J.Z."/>
            <person name="Mammella M."/>
            <person name="Meijer H.J."/>
            <person name="Morris P."/>
            <person name="Nusbaum C."/>
            <person name="Oome S."/>
            <person name="Phillips A.J."/>
            <person name="van Rooyen D."/>
            <person name="Rzeszutek E."/>
            <person name="Saraiva M."/>
            <person name="Secombes C.J."/>
            <person name="Seidl M.F."/>
            <person name="Snel B."/>
            <person name="Stassen J.H."/>
            <person name="Sykes S."/>
            <person name="Tripathy S."/>
            <person name="van den Berg H."/>
            <person name="Vega-Arreguin J.C."/>
            <person name="Wawra S."/>
            <person name="Young S.K."/>
            <person name="Zeng Q."/>
            <person name="Dieguez-Uribeondo J."/>
            <person name="Russ C."/>
            <person name="Tyler B.M."/>
            <person name="van West P."/>
        </authorList>
    </citation>
    <scope>NUCLEOTIDE SEQUENCE [LARGE SCALE GENOMIC DNA]</scope>
    <source>
        <strain evidence="3 4">CBS 223.65</strain>
    </source>
</reference>
<name>A0A067C222_SAPPC</name>